<dbReference type="SMART" id="SM00065">
    <property type="entry name" value="GAF"/>
    <property type="match status" value="1"/>
</dbReference>
<dbReference type="InterPro" id="IPR004358">
    <property type="entry name" value="Sig_transdc_His_kin-like_C"/>
</dbReference>
<dbReference type="GO" id="GO:0000155">
    <property type="term" value="F:phosphorelay sensor kinase activity"/>
    <property type="evidence" value="ECO:0007669"/>
    <property type="project" value="InterPro"/>
</dbReference>
<dbReference type="eggNOG" id="COG2205">
    <property type="taxonomic scope" value="Bacteria"/>
</dbReference>
<dbReference type="InterPro" id="IPR050736">
    <property type="entry name" value="Sensor_HK_Regulatory"/>
</dbReference>
<dbReference type="SUPFAM" id="SSF55781">
    <property type="entry name" value="GAF domain-like"/>
    <property type="match status" value="1"/>
</dbReference>
<dbReference type="OrthoDB" id="9770955at2"/>
<dbReference type="STRING" id="290397.Adeh_3532"/>
<dbReference type="Pfam" id="PF02518">
    <property type="entry name" value="HATPase_c"/>
    <property type="match status" value="1"/>
</dbReference>
<dbReference type="SUPFAM" id="SSF55874">
    <property type="entry name" value="ATPase domain of HSP90 chaperone/DNA topoisomerase II/histidine kinase"/>
    <property type="match status" value="1"/>
</dbReference>
<keyword evidence="3" id="KW-0597">Phosphoprotein</keyword>
<proteinExistence type="predicted"/>
<dbReference type="SMART" id="SM00388">
    <property type="entry name" value="HisKA"/>
    <property type="match status" value="1"/>
</dbReference>
<evidence type="ECO:0000256" key="2">
    <source>
        <dbReference type="ARBA" id="ARBA00012438"/>
    </source>
</evidence>
<evidence type="ECO:0000256" key="1">
    <source>
        <dbReference type="ARBA" id="ARBA00000085"/>
    </source>
</evidence>
<dbReference type="Pfam" id="PF00512">
    <property type="entry name" value="HisKA"/>
    <property type="match status" value="1"/>
</dbReference>
<protein>
    <recommendedName>
        <fullName evidence="2">histidine kinase</fullName>
        <ecNumber evidence="2">2.7.13.3</ecNumber>
    </recommendedName>
</protein>
<comment type="catalytic activity">
    <reaction evidence="1">
        <text>ATP + protein L-histidine = ADP + protein N-phospho-L-histidine.</text>
        <dbReference type="EC" id="2.7.13.3"/>
    </reaction>
</comment>
<dbReference type="PANTHER" id="PTHR43711">
    <property type="entry name" value="TWO-COMPONENT HISTIDINE KINASE"/>
    <property type="match status" value="1"/>
</dbReference>
<reference evidence="8" key="1">
    <citation type="submission" date="2006-01" db="EMBL/GenBank/DDBJ databases">
        <title>Complete sequence of Anaeromyxobacter dehalogenans 2CP-C.</title>
        <authorList>
            <consortium name="US DOE Joint Genome Institute"/>
            <person name="Copeland A."/>
            <person name="Lucas S."/>
            <person name="Lapidus A."/>
            <person name="Barry K."/>
            <person name="Detter J.C."/>
            <person name="Glavina T."/>
            <person name="Hammon N."/>
            <person name="Israni S."/>
            <person name="Pitluck S."/>
            <person name="Brettin T."/>
            <person name="Bruce D."/>
            <person name="Han C."/>
            <person name="Tapia R."/>
            <person name="Gilna P."/>
            <person name="Kiss H."/>
            <person name="Schmutz J."/>
            <person name="Larimer F."/>
            <person name="Land M."/>
            <person name="Kyrpides N."/>
            <person name="Anderson I."/>
            <person name="Sanford R.A."/>
            <person name="Ritalahti K.M."/>
            <person name="Thomas H.S."/>
            <person name="Kirby J.R."/>
            <person name="Zhulin I.B."/>
            <person name="Loeffler F.E."/>
            <person name="Richardson P."/>
        </authorList>
    </citation>
    <scope>NUCLEOTIDE SEQUENCE</scope>
    <source>
        <strain evidence="8">2CP-C</strain>
    </source>
</reference>
<dbReference type="EC" id="2.7.13.3" evidence="2"/>
<dbReference type="InterPro" id="IPR036097">
    <property type="entry name" value="HisK_dim/P_sf"/>
</dbReference>
<dbReference type="InterPro" id="IPR003594">
    <property type="entry name" value="HATPase_dom"/>
</dbReference>
<gene>
    <name evidence="8" type="ordered locus">Adeh_3532</name>
</gene>
<dbReference type="Gene3D" id="3.30.565.10">
    <property type="entry name" value="Histidine kinase-like ATPase, C-terminal domain"/>
    <property type="match status" value="1"/>
</dbReference>
<dbReference type="Gene3D" id="3.30.450.40">
    <property type="match status" value="1"/>
</dbReference>
<evidence type="ECO:0000256" key="4">
    <source>
        <dbReference type="ARBA" id="ARBA00022679"/>
    </source>
</evidence>
<dbReference type="Proteomes" id="UP000001935">
    <property type="component" value="Chromosome"/>
</dbReference>
<dbReference type="Gene3D" id="1.10.287.130">
    <property type="match status" value="1"/>
</dbReference>
<keyword evidence="6" id="KW-0902">Two-component regulatory system</keyword>
<dbReference type="InterPro" id="IPR036890">
    <property type="entry name" value="HATPase_C_sf"/>
</dbReference>
<dbReference type="HOGENOM" id="CLU_000445_114_71_7"/>
<dbReference type="PANTHER" id="PTHR43711:SF1">
    <property type="entry name" value="HISTIDINE KINASE 1"/>
    <property type="match status" value="1"/>
</dbReference>
<organism evidence="8 9">
    <name type="scientific">Anaeromyxobacter dehalogenans (strain 2CP-C)</name>
    <dbReference type="NCBI Taxonomy" id="290397"/>
    <lineage>
        <taxon>Bacteria</taxon>
        <taxon>Pseudomonadati</taxon>
        <taxon>Myxococcota</taxon>
        <taxon>Myxococcia</taxon>
        <taxon>Myxococcales</taxon>
        <taxon>Cystobacterineae</taxon>
        <taxon>Anaeromyxobacteraceae</taxon>
        <taxon>Anaeromyxobacter</taxon>
    </lineage>
</organism>
<dbReference type="KEGG" id="ade:Adeh_3532"/>
<evidence type="ECO:0000256" key="5">
    <source>
        <dbReference type="ARBA" id="ARBA00022777"/>
    </source>
</evidence>
<evidence type="ECO:0000313" key="9">
    <source>
        <dbReference type="Proteomes" id="UP000001935"/>
    </source>
</evidence>
<dbReference type="InterPro" id="IPR003018">
    <property type="entry name" value="GAF"/>
</dbReference>
<dbReference type="CDD" id="cd00082">
    <property type="entry name" value="HisKA"/>
    <property type="match status" value="1"/>
</dbReference>
<dbReference type="PROSITE" id="PS50109">
    <property type="entry name" value="HIS_KIN"/>
    <property type="match status" value="1"/>
</dbReference>
<dbReference type="Pfam" id="PF13185">
    <property type="entry name" value="GAF_2"/>
    <property type="match status" value="1"/>
</dbReference>
<evidence type="ECO:0000259" key="7">
    <source>
        <dbReference type="PROSITE" id="PS50109"/>
    </source>
</evidence>
<keyword evidence="5 8" id="KW-0418">Kinase</keyword>
<dbReference type="InterPro" id="IPR029016">
    <property type="entry name" value="GAF-like_dom_sf"/>
</dbReference>
<dbReference type="AlphaFoldDB" id="Q2IFD6"/>
<feature type="domain" description="Histidine kinase" evidence="7">
    <location>
        <begin position="191"/>
        <end position="401"/>
    </location>
</feature>
<evidence type="ECO:0000256" key="3">
    <source>
        <dbReference type="ARBA" id="ARBA00022553"/>
    </source>
</evidence>
<dbReference type="EMBL" id="CP000251">
    <property type="protein sequence ID" value="ABC83298.1"/>
    <property type="molecule type" value="Genomic_DNA"/>
</dbReference>
<dbReference type="SUPFAM" id="SSF47384">
    <property type="entry name" value="Homodimeric domain of signal transducing histidine kinase"/>
    <property type="match status" value="1"/>
</dbReference>
<evidence type="ECO:0000256" key="6">
    <source>
        <dbReference type="ARBA" id="ARBA00023012"/>
    </source>
</evidence>
<sequence length="401" mass="42769">MTHMALSARAQARPAPARADKVLDLIDVARELAIAPDVEGVGHVVKIAARRLLGADGVTFVLREGDLVRYADEDAISPLWKGTAFPASSCVSGWAMDHRETVVIEDVYADARVPHDAYRPTFVKSMLMVPVLTGQPVAAIGAYWAERHAATPRESALLEAIAGFAAAALERAKLERELRSAVALRDELLGLAAHELRTPLTVLNLAVNGVTRALAAADVEGARRAGERLQRGTARLARLIEMLLDSTRLAQLEIPLVRERVELGGLVARVVASLPSADRARIAAEPGVVGEWDRARLEQIVANLVGNALKFGDGKPVDVSVSSHGGLARLVVADQGAGIAEEERPRLFRRFERGAAARGVGGLGLGLWIVRQNVEAHGGEIHVESRPGAGTRFTVELPLAG</sequence>
<name>Q2IFD6_ANADE</name>
<dbReference type="SMART" id="SM00387">
    <property type="entry name" value="HATPase_c"/>
    <property type="match status" value="1"/>
</dbReference>
<dbReference type="InterPro" id="IPR003661">
    <property type="entry name" value="HisK_dim/P_dom"/>
</dbReference>
<keyword evidence="4 8" id="KW-0808">Transferase</keyword>
<evidence type="ECO:0000313" key="8">
    <source>
        <dbReference type="EMBL" id="ABC83298.1"/>
    </source>
</evidence>
<dbReference type="CDD" id="cd00075">
    <property type="entry name" value="HATPase"/>
    <property type="match status" value="1"/>
</dbReference>
<accession>Q2IFD6</accession>
<dbReference type="PRINTS" id="PR00344">
    <property type="entry name" value="BCTRLSENSOR"/>
</dbReference>
<dbReference type="InterPro" id="IPR005467">
    <property type="entry name" value="His_kinase_dom"/>
</dbReference>